<evidence type="ECO:0000256" key="3">
    <source>
        <dbReference type="ARBA" id="ARBA00022722"/>
    </source>
</evidence>
<evidence type="ECO:0000256" key="2">
    <source>
        <dbReference type="ARBA" id="ARBA00022649"/>
    </source>
</evidence>
<evidence type="ECO:0000256" key="4">
    <source>
        <dbReference type="ARBA" id="ARBA00022723"/>
    </source>
</evidence>
<dbReference type="InterPro" id="IPR029060">
    <property type="entry name" value="PIN-like_dom_sf"/>
</dbReference>
<comment type="cofactor">
    <cofactor evidence="1">
        <name>Mg(2+)</name>
        <dbReference type="ChEBI" id="CHEBI:18420"/>
    </cofactor>
</comment>
<name>A0A6P1DET0_9NOCA</name>
<dbReference type="GO" id="GO:0016787">
    <property type="term" value="F:hydrolase activity"/>
    <property type="evidence" value="ECO:0007669"/>
    <property type="project" value="UniProtKB-KW"/>
</dbReference>
<reference evidence="11 12" key="1">
    <citation type="submission" date="2020-01" db="EMBL/GenBank/DDBJ databases">
        <title>Genetics and antimicrobial susceptibilities of Nocardia species isolated from the soil; a comparison with species isolated from humans.</title>
        <authorList>
            <person name="Carrasco G."/>
            <person name="Monzon S."/>
            <person name="Sansegundo M."/>
            <person name="Garcia E."/>
            <person name="Garrido N."/>
            <person name="Medina M.J."/>
            <person name="Villalon P."/>
            <person name="Ramirez-Arocha A.C."/>
            <person name="Jimenez P."/>
            <person name="Cuesta I."/>
            <person name="Valdezate S."/>
        </authorList>
    </citation>
    <scope>NUCLEOTIDE SEQUENCE [LARGE SCALE GENOMIC DNA]</scope>
    <source>
        <strain evidence="9 11">CNM20110639</strain>
        <strain evidence="10 12">CNM20110649</strain>
    </source>
</reference>
<evidence type="ECO:0000256" key="6">
    <source>
        <dbReference type="ARBA" id="ARBA00022842"/>
    </source>
</evidence>
<accession>A0A6P1DET0</accession>
<dbReference type="Proteomes" id="UP000470876">
    <property type="component" value="Unassembled WGS sequence"/>
</dbReference>
<dbReference type="RefSeq" id="WP_163826849.1">
    <property type="nucleotide sequence ID" value="NZ_JAAGUX010000012.1"/>
</dbReference>
<dbReference type="PANTHER" id="PTHR33653">
    <property type="entry name" value="RIBONUCLEASE VAPC2"/>
    <property type="match status" value="1"/>
</dbReference>
<dbReference type="GO" id="GO:0046872">
    <property type="term" value="F:metal ion binding"/>
    <property type="evidence" value="ECO:0007669"/>
    <property type="project" value="UniProtKB-KW"/>
</dbReference>
<evidence type="ECO:0000313" key="11">
    <source>
        <dbReference type="Proteomes" id="UP000468928"/>
    </source>
</evidence>
<evidence type="ECO:0000313" key="9">
    <source>
        <dbReference type="EMBL" id="NEW47113.1"/>
    </source>
</evidence>
<dbReference type="InterPro" id="IPR002716">
    <property type="entry name" value="PIN_dom"/>
</dbReference>
<dbReference type="PANTHER" id="PTHR33653:SF1">
    <property type="entry name" value="RIBONUCLEASE VAPC2"/>
    <property type="match status" value="1"/>
</dbReference>
<evidence type="ECO:0000256" key="5">
    <source>
        <dbReference type="ARBA" id="ARBA00022801"/>
    </source>
</evidence>
<keyword evidence="3" id="KW-0540">Nuclease</keyword>
<keyword evidence="12" id="KW-1185">Reference proteome</keyword>
<comment type="caution">
    <text evidence="9">The sequence shown here is derived from an EMBL/GenBank/DDBJ whole genome shotgun (WGS) entry which is preliminary data.</text>
</comment>
<feature type="domain" description="PIN" evidence="8">
    <location>
        <begin position="17"/>
        <end position="85"/>
    </location>
</feature>
<dbReference type="EMBL" id="JAAGUZ010000071">
    <property type="protein sequence ID" value="NEW47113.1"/>
    <property type="molecule type" value="Genomic_DNA"/>
</dbReference>
<keyword evidence="5" id="KW-0378">Hydrolase</keyword>
<keyword evidence="4" id="KW-0479">Metal-binding</keyword>
<dbReference type="Gene3D" id="3.40.50.1010">
    <property type="entry name" value="5'-nuclease"/>
    <property type="match status" value="1"/>
</dbReference>
<keyword evidence="6" id="KW-0460">Magnesium</keyword>
<evidence type="ECO:0000256" key="1">
    <source>
        <dbReference type="ARBA" id="ARBA00001946"/>
    </source>
</evidence>
<comment type="similarity">
    <text evidence="7">Belongs to the PINc/VapC protein family.</text>
</comment>
<dbReference type="InterPro" id="IPR050556">
    <property type="entry name" value="Type_II_TA_system_RNase"/>
</dbReference>
<organism evidence="9 11">
    <name type="scientific">Nocardia cyriacigeorgica</name>
    <dbReference type="NCBI Taxonomy" id="135487"/>
    <lineage>
        <taxon>Bacteria</taxon>
        <taxon>Bacillati</taxon>
        <taxon>Actinomycetota</taxon>
        <taxon>Actinomycetes</taxon>
        <taxon>Mycobacteriales</taxon>
        <taxon>Nocardiaceae</taxon>
        <taxon>Nocardia</taxon>
    </lineage>
</organism>
<sequence length="105" mass="11817">MRRTTDEAAFSARNPGELHKIMQIYTEAFRYLPMDQAIDPIVRSIRQQMRAAGQGRSAQATDLLIAATAVHHGATVLHYDKHFELISAAYPGLRQRWIVPRGSVT</sequence>
<evidence type="ECO:0000313" key="10">
    <source>
        <dbReference type="EMBL" id="NEW55969.1"/>
    </source>
</evidence>
<proteinExistence type="inferred from homology"/>
<dbReference type="GO" id="GO:0004518">
    <property type="term" value="F:nuclease activity"/>
    <property type="evidence" value="ECO:0007669"/>
    <property type="project" value="UniProtKB-KW"/>
</dbReference>
<evidence type="ECO:0000256" key="7">
    <source>
        <dbReference type="ARBA" id="ARBA00038093"/>
    </source>
</evidence>
<dbReference type="Pfam" id="PF01850">
    <property type="entry name" value="PIN"/>
    <property type="match status" value="1"/>
</dbReference>
<keyword evidence="2" id="KW-1277">Toxin-antitoxin system</keyword>
<protein>
    <submittedName>
        <fullName evidence="9">PIN domain nuclease</fullName>
    </submittedName>
</protein>
<evidence type="ECO:0000313" key="12">
    <source>
        <dbReference type="Proteomes" id="UP000470876"/>
    </source>
</evidence>
<evidence type="ECO:0000259" key="8">
    <source>
        <dbReference type="Pfam" id="PF01850"/>
    </source>
</evidence>
<dbReference type="AlphaFoldDB" id="A0A6P1DET0"/>
<gene>
    <name evidence="9" type="ORF">GV789_22080</name>
    <name evidence="10" type="ORF">GV794_09935</name>
</gene>
<dbReference type="SUPFAM" id="SSF88723">
    <property type="entry name" value="PIN domain-like"/>
    <property type="match status" value="1"/>
</dbReference>
<dbReference type="EMBL" id="JAAGUX010000012">
    <property type="protein sequence ID" value="NEW55969.1"/>
    <property type="molecule type" value="Genomic_DNA"/>
</dbReference>
<dbReference type="Proteomes" id="UP000468928">
    <property type="component" value="Unassembled WGS sequence"/>
</dbReference>